<dbReference type="InterPro" id="IPR001650">
    <property type="entry name" value="Helicase_C-like"/>
</dbReference>
<dbReference type="GO" id="GO:0009432">
    <property type="term" value="P:SOS response"/>
    <property type="evidence" value="ECO:0007669"/>
    <property type="project" value="UniProtKB-UniRule"/>
</dbReference>
<comment type="similarity">
    <text evidence="2 12 13">Belongs to the UvrB family.</text>
</comment>
<keyword evidence="18" id="KW-1185">Reference proteome</keyword>
<protein>
    <recommendedName>
        <fullName evidence="11 12">UvrABC system protein B</fullName>
        <shortName evidence="12">Protein UvrB</shortName>
    </recommendedName>
    <alternativeName>
        <fullName evidence="12">Excinuclease ABC subunit B</fullName>
    </alternativeName>
</protein>
<dbReference type="InterPro" id="IPR027417">
    <property type="entry name" value="P-loop_NTPase"/>
</dbReference>
<dbReference type="RefSeq" id="WP_013329175.1">
    <property type="nucleotide sequence ID" value="NC_014507.1"/>
</dbReference>
<evidence type="ECO:0000256" key="8">
    <source>
        <dbReference type="ARBA" id="ARBA00022881"/>
    </source>
</evidence>
<dbReference type="AlphaFoldDB" id="E1RDP4"/>
<keyword evidence="6 12" id="KW-0228">DNA excision</keyword>
<dbReference type="KEGG" id="mpi:Mpet_1236"/>
<dbReference type="Pfam" id="PF00271">
    <property type="entry name" value="Helicase_C"/>
    <property type="match status" value="1"/>
</dbReference>
<feature type="domain" description="Helicase ATP-binding" evidence="15">
    <location>
        <begin position="28"/>
        <end position="161"/>
    </location>
</feature>
<evidence type="ECO:0000256" key="3">
    <source>
        <dbReference type="ARBA" id="ARBA00022490"/>
    </source>
</evidence>
<keyword evidence="8 12" id="KW-0267">Excision nuclease</keyword>
<dbReference type="Pfam" id="PF04851">
    <property type="entry name" value="ResIII"/>
    <property type="match status" value="1"/>
</dbReference>
<evidence type="ECO:0000256" key="6">
    <source>
        <dbReference type="ARBA" id="ARBA00022769"/>
    </source>
</evidence>
<dbReference type="CDD" id="cd17916">
    <property type="entry name" value="DEXHc_UvrB"/>
    <property type="match status" value="1"/>
</dbReference>
<dbReference type="SMART" id="SM00487">
    <property type="entry name" value="DEXDc"/>
    <property type="match status" value="1"/>
</dbReference>
<dbReference type="SMART" id="SM00490">
    <property type="entry name" value="HELICc"/>
    <property type="match status" value="1"/>
</dbReference>
<dbReference type="InterPro" id="IPR024759">
    <property type="entry name" value="UvrB_YAD/RRR_dom"/>
</dbReference>
<dbReference type="SUPFAM" id="SSF52540">
    <property type="entry name" value="P-loop containing nucleoside triphosphate hydrolases"/>
    <property type="match status" value="2"/>
</dbReference>
<evidence type="ECO:0000259" key="16">
    <source>
        <dbReference type="PROSITE" id="PS51194"/>
    </source>
</evidence>
<evidence type="ECO:0000256" key="1">
    <source>
        <dbReference type="ARBA" id="ARBA00004496"/>
    </source>
</evidence>
<dbReference type="Pfam" id="PF12344">
    <property type="entry name" value="UvrB"/>
    <property type="match status" value="1"/>
</dbReference>
<feature type="short sequence motif" description="Beta-hairpin" evidence="12">
    <location>
        <begin position="94"/>
        <end position="117"/>
    </location>
</feature>
<accession>E1RDP4</accession>
<evidence type="ECO:0000259" key="14">
    <source>
        <dbReference type="PROSITE" id="PS50151"/>
    </source>
</evidence>
<dbReference type="Proteomes" id="UP000006565">
    <property type="component" value="Chromosome"/>
</dbReference>
<evidence type="ECO:0000256" key="2">
    <source>
        <dbReference type="ARBA" id="ARBA00008533"/>
    </source>
</evidence>
<dbReference type="GO" id="GO:0005737">
    <property type="term" value="C:cytoplasm"/>
    <property type="evidence" value="ECO:0007669"/>
    <property type="project" value="UniProtKB-SubCell"/>
</dbReference>
<dbReference type="NCBIfam" id="TIGR00631">
    <property type="entry name" value="uvrb"/>
    <property type="match status" value="1"/>
</dbReference>
<dbReference type="Gene3D" id="3.40.50.300">
    <property type="entry name" value="P-loop containing nucleotide triphosphate hydrolases"/>
    <property type="match status" value="3"/>
</dbReference>
<comment type="subcellular location">
    <subcellularLocation>
        <location evidence="1 12 13">Cytoplasm</location>
    </subcellularLocation>
</comment>
<keyword evidence="5 12" id="KW-0227">DNA damage</keyword>
<dbReference type="GO" id="GO:0005524">
    <property type="term" value="F:ATP binding"/>
    <property type="evidence" value="ECO:0007669"/>
    <property type="project" value="UniProtKB-UniRule"/>
</dbReference>
<evidence type="ECO:0000256" key="11">
    <source>
        <dbReference type="ARBA" id="ARBA00029504"/>
    </source>
</evidence>
<dbReference type="PANTHER" id="PTHR24029">
    <property type="entry name" value="UVRABC SYSTEM PROTEIN B"/>
    <property type="match status" value="1"/>
</dbReference>
<dbReference type="InterPro" id="IPR041471">
    <property type="entry name" value="UvrB_inter"/>
</dbReference>
<dbReference type="Pfam" id="PF17757">
    <property type="entry name" value="UvrB_inter"/>
    <property type="match status" value="1"/>
</dbReference>
<dbReference type="InterPro" id="IPR004807">
    <property type="entry name" value="UvrB"/>
</dbReference>
<feature type="domain" description="Helicase C-terminal" evidence="16">
    <location>
        <begin position="427"/>
        <end position="589"/>
    </location>
</feature>
<evidence type="ECO:0000256" key="12">
    <source>
        <dbReference type="HAMAP-Rule" id="MF_00204"/>
    </source>
</evidence>
<dbReference type="GO" id="GO:0009380">
    <property type="term" value="C:excinuclease repair complex"/>
    <property type="evidence" value="ECO:0007669"/>
    <property type="project" value="InterPro"/>
</dbReference>
<dbReference type="Gene3D" id="4.10.860.10">
    <property type="entry name" value="UVR domain"/>
    <property type="match status" value="1"/>
</dbReference>
<dbReference type="HAMAP" id="MF_00204">
    <property type="entry name" value="UvrB"/>
    <property type="match status" value="1"/>
</dbReference>
<evidence type="ECO:0000259" key="15">
    <source>
        <dbReference type="PROSITE" id="PS51192"/>
    </source>
</evidence>
<keyword evidence="7 12" id="KW-0067">ATP-binding</keyword>
<dbReference type="eggNOG" id="arCOG04748">
    <property type="taxonomic scope" value="Archaea"/>
</dbReference>
<dbReference type="SUPFAM" id="SSF46600">
    <property type="entry name" value="C-terminal UvrC-binding domain of UvrB"/>
    <property type="match status" value="1"/>
</dbReference>
<evidence type="ECO:0000256" key="5">
    <source>
        <dbReference type="ARBA" id="ARBA00022763"/>
    </source>
</evidence>
<dbReference type="PROSITE" id="PS50151">
    <property type="entry name" value="UVR"/>
    <property type="match status" value="1"/>
</dbReference>
<proteinExistence type="inferred from homology"/>
<comment type="subunit">
    <text evidence="10 12 13">Forms a heterotetramer with UvrA during the search for lesions. Interacts with UvrC in an incision complex.</text>
</comment>
<dbReference type="EMBL" id="CP002117">
    <property type="protein sequence ID" value="ADN35997.1"/>
    <property type="molecule type" value="Genomic_DNA"/>
</dbReference>
<comment type="function">
    <text evidence="12">The UvrABC repair system catalyzes the recognition and processing of DNA lesions. A damage recognition complex composed of 2 UvrA and 2 UvrB subunits scans DNA for abnormalities. Upon binding of the UvrA(2)B(2) complex to a putative damaged site, the DNA wraps around one UvrB monomer. DNA wrap is dependent on ATP binding by UvrB and probably causes local melting of the DNA helix, facilitating insertion of UvrB beta-hairpin between the DNA strands. Then UvrB probes one DNA strand for the presence of a lesion. If a lesion is found the UvrA subunits dissociate and the UvrB-DNA preincision complex is formed. This complex is subsequently bound by UvrC and the second UvrB is released. If no lesion is found, the DNA wraps around the other UvrB subunit that will check the other stand for damage.</text>
</comment>
<dbReference type="Pfam" id="PF02151">
    <property type="entry name" value="UVR"/>
    <property type="match status" value="1"/>
</dbReference>
<keyword evidence="3 12" id="KW-0963">Cytoplasm</keyword>
<reference evidence="17 18" key="1">
    <citation type="journal article" date="2010" name="Stand. Genomic Sci.">
        <title>Complete genome sequence of Methanoplanus petrolearius type strain (SEBR 4847).</title>
        <authorList>
            <person name="Brambilla E."/>
            <person name="Djao O.D."/>
            <person name="Daligault H."/>
            <person name="Lapidus A."/>
            <person name="Lucas S."/>
            <person name="Hammon N."/>
            <person name="Nolan M."/>
            <person name="Tice H."/>
            <person name="Cheng J.F."/>
            <person name="Han C."/>
            <person name="Tapia R."/>
            <person name="Goodwin L."/>
            <person name="Pitluck S."/>
            <person name="Liolios K."/>
            <person name="Ivanova N."/>
            <person name="Mavromatis K."/>
            <person name="Mikhailova N."/>
            <person name="Pati A."/>
            <person name="Chen A."/>
            <person name="Palaniappan K."/>
            <person name="Land M."/>
            <person name="Hauser L."/>
            <person name="Chang Y.J."/>
            <person name="Jeffries C.D."/>
            <person name="Rohde M."/>
            <person name="Spring S."/>
            <person name="Sikorski J."/>
            <person name="Goker M."/>
            <person name="Woyke T."/>
            <person name="Bristow J."/>
            <person name="Eisen J.A."/>
            <person name="Markowitz V."/>
            <person name="Hugenholtz P."/>
            <person name="Kyrpides N.C."/>
            <person name="Klenk H.P."/>
        </authorList>
    </citation>
    <scope>NUCLEOTIDE SEQUENCE [LARGE SCALE GENOMIC DNA]</scope>
    <source>
        <strain evidence="18">DSM 11571 / OCM 486 / SEBR 4847</strain>
    </source>
</reference>
<dbReference type="NCBIfam" id="NF003673">
    <property type="entry name" value="PRK05298.1"/>
    <property type="match status" value="1"/>
</dbReference>
<gene>
    <name evidence="12" type="primary">uvrB</name>
    <name evidence="17" type="ordered locus">Mpet_1236</name>
</gene>
<evidence type="ECO:0000256" key="13">
    <source>
        <dbReference type="RuleBase" id="RU003587"/>
    </source>
</evidence>
<keyword evidence="9 12" id="KW-0234">DNA repair</keyword>
<evidence type="ECO:0000313" key="18">
    <source>
        <dbReference type="Proteomes" id="UP000006565"/>
    </source>
</evidence>
<dbReference type="GO" id="GO:0009381">
    <property type="term" value="F:excinuclease ABC activity"/>
    <property type="evidence" value="ECO:0007669"/>
    <property type="project" value="UniProtKB-UniRule"/>
</dbReference>
<dbReference type="InterPro" id="IPR014001">
    <property type="entry name" value="Helicase_ATP-bd"/>
</dbReference>
<dbReference type="GeneID" id="9743702"/>
<organism evidence="17 18">
    <name type="scientific">Methanolacinia petrolearia (strain DSM 11571 / OCM 486 / SEBR 4847)</name>
    <name type="common">Methanoplanus petrolearius</name>
    <dbReference type="NCBI Taxonomy" id="679926"/>
    <lineage>
        <taxon>Archaea</taxon>
        <taxon>Methanobacteriati</taxon>
        <taxon>Methanobacteriota</taxon>
        <taxon>Stenosarchaea group</taxon>
        <taxon>Methanomicrobia</taxon>
        <taxon>Methanomicrobiales</taxon>
        <taxon>Methanomicrobiaceae</taxon>
        <taxon>Methanolacinia</taxon>
    </lineage>
</organism>
<keyword evidence="4 12" id="KW-0547">Nucleotide-binding</keyword>
<feature type="binding site" evidence="12">
    <location>
        <begin position="41"/>
        <end position="48"/>
    </location>
    <ligand>
        <name>ATP</name>
        <dbReference type="ChEBI" id="CHEBI:30616"/>
    </ligand>
</feature>
<dbReference type="STRING" id="679926.Mpet_1236"/>
<dbReference type="PROSITE" id="PS51192">
    <property type="entry name" value="HELICASE_ATP_BIND_1"/>
    <property type="match status" value="1"/>
</dbReference>
<evidence type="ECO:0000313" key="17">
    <source>
        <dbReference type="EMBL" id="ADN35997.1"/>
    </source>
</evidence>
<dbReference type="InterPro" id="IPR001943">
    <property type="entry name" value="UVR_dom"/>
</dbReference>
<sequence length="656" mass="75380">MKTEKKFKLVSDFAPAGSQPEAIKELDEGLNKGERFQTLLGVTGSGKTFTIANVIEYYQKPVLVLAHNKTLAAQLYNEFKEFFPGNRVEYFVSYYDYYQPESYIPQKDQYIEKDAQINPKIEQMRLAATASLLSRTDVIVVASVSAIYGLGNPENFENLGFELKAGDRIKRNDLLMKLVDILFERNDTELMPGRFRVRGDTIDLIPGYFNNIIRIEMFGDEIERISEVDKNTGDILEPMKYFFVYPARHYVIPEEEKAAAIEAIKAELEERLPLLGPLEAHRLKQRTLYDMEMIEETGSCKGIENYSRHFDRRAEGEKPFCLLDYFPDDFLLVVDESHQTLPQVRGMYNGDRSRKIPLVDYGFRLPSAFDNRPLVFNEFEEYMRHVIFVSATPGIYEEEHSLNVVEQIIRPTGLVDPLVEIRPVRGQMADVLEEIRKTTEKGDRVLITTLTKKLAEELTEFLASKKIKTRYLHSDIKTIERTEIIRELRLGKFDVLVGINLLREGLDIPEVGFIGILDADKEGFLRDSRSLIQIIGRAARNANSYVVLYADNMTDSIKKAVSETERRRNMQLEFNKAHGIVPVTIKKPVREKEIDIKDIKHIPKAEIPNLIIELEADMDAAAEALDFERAIVLRDRIRQLSEEAEEGGGKKKGRRY</sequence>
<dbReference type="CDD" id="cd18790">
    <property type="entry name" value="SF2_C_UvrB"/>
    <property type="match status" value="1"/>
</dbReference>
<keyword evidence="12 13" id="KW-0742">SOS response</keyword>
<evidence type="ECO:0000256" key="9">
    <source>
        <dbReference type="ARBA" id="ARBA00023204"/>
    </source>
</evidence>
<comment type="domain">
    <text evidence="12">The beta-hairpin motif is involved in DNA binding.</text>
</comment>
<dbReference type="InterPro" id="IPR006935">
    <property type="entry name" value="Helicase/UvrB_N"/>
</dbReference>
<dbReference type="PANTHER" id="PTHR24029:SF0">
    <property type="entry name" value="UVRABC SYSTEM PROTEIN B"/>
    <property type="match status" value="1"/>
</dbReference>
<dbReference type="GO" id="GO:0120545">
    <property type="term" value="F:nucleic acid conformation isomerase activity"/>
    <property type="evidence" value="ECO:0007669"/>
    <property type="project" value="UniProtKB-ARBA"/>
</dbReference>
<dbReference type="InterPro" id="IPR036876">
    <property type="entry name" value="UVR_dom_sf"/>
</dbReference>
<dbReference type="OrthoDB" id="8371at2157"/>
<dbReference type="GO" id="GO:0003677">
    <property type="term" value="F:DNA binding"/>
    <property type="evidence" value="ECO:0007669"/>
    <property type="project" value="UniProtKB-UniRule"/>
</dbReference>
<name>E1RDP4_METP4</name>
<dbReference type="PROSITE" id="PS51194">
    <property type="entry name" value="HELICASE_CTER"/>
    <property type="match status" value="1"/>
</dbReference>
<dbReference type="GO" id="GO:0016887">
    <property type="term" value="F:ATP hydrolysis activity"/>
    <property type="evidence" value="ECO:0007669"/>
    <property type="project" value="InterPro"/>
</dbReference>
<dbReference type="GO" id="GO:0006289">
    <property type="term" value="P:nucleotide-excision repair"/>
    <property type="evidence" value="ECO:0007669"/>
    <property type="project" value="UniProtKB-UniRule"/>
</dbReference>
<evidence type="ECO:0000256" key="4">
    <source>
        <dbReference type="ARBA" id="ARBA00022741"/>
    </source>
</evidence>
<dbReference type="HOGENOM" id="CLU_009621_2_1_2"/>
<evidence type="ECO:0000256" key="7">
    <source>
        <dbReference type="ARBA" id="ARBA00022840"/>
    </source>
</evidence>
<evidence type="ECO:0000256" key="10">
    <source>
        <dbReference type="ARBA" id="ARBA00026033"/>
    </source>
</evidence>
<feature type="domain" description="UVR" evidence="14">
    <location>
        <begin position="608"/>
        <end position="643"/>
    </location>
</feature>